<name>A0A6M3L7R7_9ZZZZ</name>
<dbReference type="GO" id="GO:0006086">
    <property type="term" value="P:pyruvate decarboxylation to acetyl-CoA"/>
    <property type="evidence" value="ECO:0007669"/>
    <property type="project" value="TreeGrafter"/>
</dbReference>
<dbReference type="InterPro" id="IPR001017">
    <property type="entry name" value="DH_E1"/>
</dbReference>
<dbReference type="PANTHER" id="PTHR11516:SF60">
    <property type="entry name" value="PYRUVATE DEHYDROGENASE E1 COMPONENT SUBUNIT ALPHA"/>
    <property type="match status" value="1"/>
</dbReference>
<feature type="domain" description="Dehydrogenase E1 component" evidence="4">
    <location>
        <begin position="16"/>
        <end position="170"/>
    </location>
</feature>
<evidence type="ECO:0000259" key="4">
    <source>
        <dbReference type="Pfam" id="PF00676"/>
    </source>
</evidence>
<sequence length="204" mass="23450">MEIRRMTPLSKEELIAFEKDIEQEYLAGNIRSQVHFSGGNEDELIKIFKDVRPNDWVFTTHRSHYHALLKGINPCWLKAEILAGRSMHIFNREHRFVTSAIVNGITPQAVGAAIAIKLRGGSERAWCFVGDMASTVGVFSECWNYARGHDLPITFVIENNGMSTNTPTREVWGINYEYPDANIRTYRYERVYPHIGVGKWVEFK</sequence>
<gene>
    <name evidence="5" type="ORF">MM415B02381_0005</name>
</gene>
<evidence type="ECO:0000313" key="5">
    <source>
        <dbReference type="EMBL" id="QJA90379.1"/>
    </source>
</evidence>
<evidence type="ECO:0000256" key="1">
    <source>
        <dbReference type="ARBA" id="ARBA00001964"/>
    </source>
</evidence>
<dbReference type="GO" id="GO:0004739">
    <property type="term" value="F:pyruvate dehydrogenase (acetyl-transferring) activity"/>
    <property type="evidence" value="ECO:0007669"/>
    <property type="project" value="TreeGrafter"/>
</dbReference>
<dbReference type="InterPro" id="IPR050642">
    <property type="entry name" value="PDH_E1_Alpha_Subunit"/>
</dbReference>
<reference evidence="5" key="1">
    <citation type="submission" date="2020-03" db="EMBL/GenBank/DDBJ databases">
        <title>The deep terrestrial virosphere.</title>
        <authorList>
            <person name="Holmfeldt K."/>
            <person name="Nilsson E."/>
            <person name="Simone D."/>
            <person name="Lopez-Fernandez M."/>
            <person name="Wu X."/>
            <person name="de Brujin I."/>
            <person name="Lundin D."/>
            <person name="Andersson A."/>
            <person name="Bertilsson S."/>
            <person name="Dopson M."/>
        </authorList>
    </citation>
    <scope>NUCLEOTIDE SEQUENCE</scope>
    <source>
        <strain evidence="5">MM415B02381</strain>
    </source>
</reference>
<dbReference type="SUPFAM" id="SSF52518">
    <property type="entry name" value="Thiamin diphosphate-binding fold (THDP-binding)"/>
    <property type="match status" value="1"/>
</dbReference>
<proteinExistence type="predicted"/>
<keyword evidence="2" id="KW-0560">Oxidoreductase</keyword>
<evidence type="ECO:0000256" key="3">
    <source>
        <dbReference type="ARBA" id="ARBA00023052"/>
    </source>
</evidence>
<keyword evidence="3" id="KW-0786">Thiamine pyrophosphate</keyword>
<dbReference type="AlphaFoldDB" id="A0A6M3L7R7"/>
<comment type="cofactor">
    <cofactor evidence="1">
        <name>thiamine diphosphate</name>
        <dbReference type="ChEBI" id="CHEBI:58937"/>
    </cofactor>
</comment>
<organism evidence="5">
    <name type="scientific">viral metagenome</name>
    <dbReference type="NCBI Taxonomy" id="1070528"/>
    <lineage>
        <taxon>unclassified sequences</taxon>
        <taxon>metagenomes</taxon>
        <taxon>organismal metagenomes</taxon>
    </lineage>
</organism>
<evidence type="ECO:0000256" key="2">
    <source>
        <dbReference type="ARBA" id="ARBA00023002"/>
    </source>
</evidence>
<protein>
    <recommendedName>
        <fullName evidence="4">Dehydrogenase E1 component domain-containing protein</fullName>
    </recommendedName>
</protein>
<accession>A0A6M3L7R7</accession>
<dbReference type="EMBL" id="MT142909">
    <property type="protein sequence ID" value="QJA90379.1"/>
    <property type="molecule type" value="Genomic_DNA"/>
</dbReference>
<dbReference type="Pfam" id="PF00676">
    <property type="entry name" value="E1_dh"/>
    <property type="match status" value="1"/>
</dbReference>
<dbReference type="PANTHER" id="PTHR11516">
    <property type="entry name" value="PYRUVATE DEHYDROGENASE E1 COMPONENT, ALPHA SUBUNIT BACTERIAL AND ORGANELLAR"/>
    <property type="match status" value="1"/>
</dbReference>
<dbReference type="InterPro" id="IPR029061">
    <property type="entry name" value="THDP-binding"/>
</dbReference>
<dbReference type="Gene3D" id="3.40.50.970">
    <property type="match status" value="1"/>
</dbReference>